<reference evidence="1" key="2">
    <citation type="submission" date="2020-11" db="EMBL/GenBank/DDBJ databases">
        <authorList>
            <person name="McCartney M.A."/>
            <person name="Auch B."/>
            <person name="Kono T."/>
            <person name="Mallez S."/>
            <person name="Becker A."/>
            <person name="Gohl D.M."/>
            <person name="Silverstein K.A.T."/>
            <person name="Koren S."/>
            <person name="Bechman K.B."/>
            <person name="Herman A."/>
            <person name="Abrahante J.E."/>
            <person name="Garbe J."/>
        </authorList>
    </citation>
    <scope>NUCLEOTIDE SEQUENCE</scope>
    <source>
        <strain evidence="1">Duluth1</strain>
        <tissue evidence="1">Whole animal</tissue>
    </source>
</reference>
<organism evidence="1 2">
    <name type="scientific">Dreissena polymorpha</name>
    <name type="common">Zebra mussel</name>
    <name type="synonym">Mytilus polymorpha</name>
    <dbReference type="NCBI Taxonomy" id="45954"/>
    <lineage>
        <taxon>Eukaryota</taxon>
        <taxon>Metazoa</taxon>
        <taxon>Spiralia</taxon>
        <taxon>Lophotrochozoa</taxon>
        <taxon>Mollusca</taxon>
        <taxon>Bivalvia</taxon>
        <taxon>Autobranchia</taxon>
        <taxon>Heteroconchia</taxon>
        <taxon>Euheterodonta</taxon>
        <taxon>Imparidentia</taxon>
        <taxon>Neoheterodontei</taxon>
        <taxon>Myida</taxon>
        <taxon>Dreissenoidea</taxon>
        <taxon>Dreissenidae</taxon>
        <taxon>Dreissena</taxon>
    </lineage>
</organism>
<reference evidence="1" key="1">
    <citation type="journal article" date="2019" name="bioRxiv">
        <title>The Genome of the Zebra Mussel, Dreissena polymorpha: A Resource for Invasive Species Research.</title>
        <authorList>
            <person name="McCartney M.A."/>
            <person name="Auch B."/>
            <person name="Kono T."/>
            <person name="Mallez S."/>
            <person name="Zhang Y."/>
            <person name="Obille A."/>
            <person name="Becker A."/>
            <person name="Abrahante J.E."/>
            <person name="Garbe J."/>
            <person name="Badalamenti J.P."/>
            <person name="Herman A."/>
            <person name="Mangelson H."/>
            <person name="Liachko I."/>
            <person name="Sullivan S."/>
            <person name="Sone E.D."/>
            <person name="Koren S."/>
            <person name="Silverstein K.A.T."/>
            <person name="Beckman K.B."/>
            <person name="Gohl D.M."/>
        </authorList>
    </citation>
    <scope>NUCLEOTIDE SEQUENCE</scope>
    <source>
        <strain evidence="1">Duluth1</strain>
        <tissue evidence="1">Whole animal</tissue>
    </source>
</reference>
<comment type="caution">
    <text evidence="1">The sequence shown here is derived from an EMBL/GenBank/DDBJ whole genome shotgun (WGS) entry which is preliminary data.</text>
</comment>
<accession>A0A9D4C3T0</accession>
<keyword evidence="2" id="KW-1185">Reference proteome</keyword>
<evidence type="ECO:0000313" key="1">
    <source>
        <dbReference type="EMBL" id="KAH3716602.1"/>
    </source>
</evidence>
<sequence>MDYLGSALHKLRPRRRSVGTIPTLQVIPDNDEPVEIFTPDDPEEASRISQYRRQSKRRASCPAPNAQVAFLNHPDECYFCLFVLGGF</sequence>
<dbReference type="Proteomes" id="UP000828390">
    <property type="component" value="Unassembled WGS sequence"/>
</dbReference>
<evidence type="ECO:0000313" key="2">
    <source>
        <dbReference type="Proteomes" id="UP000828390"/>
    </source>
</evidence>
<protein>
    <submittedName>
        <fullName evidence="1">Uncharacterized protein</fullName>
    </submittedName>
</protein>
<proteinExistence type="predicted"/>
<name>A0A9D4C3T0_DREPO</name>
<gene>
    <name evidence="1" type="ORF">DPMN_059327</name>
</gene>
<dbReference type="EMBL" id="JAIWYP010000013">
    <property type="protein sequence ID" value="KAH3716602.1"/>
    <property type="molecule type" value="Genomic_DNA"/>
</dbReference>
<dbReference type="AlphaFoldDB" id="A0A9D4C3T0"/>